<name>A0A1H4R4F4_9MICC</name>
<evidence type="ECO:0008006" key="3">
    <source>
        <dbReference type="Google" id="ProtNLM"/>
    </source>
</evidence>
<protein>
    <recommendedName>
        <fullName evidence="3">Pyrimidine dimer DNA glycosylase</fullName>
    </recommendedName>
</protein>
<dbReference type="Proteomes" id="UP000182652">
    <property type="component" value="Unassembled WGS sequence"/>
</dbReference>
<sequence>MRIWSVHPSQLDRAGLVACWRETLLAQAVLSGRTQGYQNHPQLVRFRATAEPLAAVGAYLSAVQAEATARGYRFDADRILRPGIPDGAIPVTSGQLAYEWAHLGAKLERRSPADAERWAASSPVPHPLFTVVEGPVESWERVS</sequence>
<evidence type="ECO:0000313" key="1">
    <source>
        <dbReference type="EMBL" id="SEC26765.1"/>
    </source>
</evidence>
<reference evidence="1 2" key="1">
    <citation type="submission" date="2016-10" db="EMBL/GenBank/DDBJ databases">
        <authorList>
            <person name="de Groot N.N."/>
        </authorList>
    </citation>
    <scope>NUCLEOTIDE SEQUENCE [LARGE SCALE GENOMIC DNA]</scope>
    <source>
        <strain evidence="1 2">DSM 10495</strain>
    </source>
</reference>
<organism evidence="1 2">
    <name type="scientific">Arthrobacter woluwensis</name>
    <dbReference type="NCBI Taxonomy" id="156980"/>
    <lineage>
        <taxon>Bacteria</taxon>
        <taxon>Bacillati</taxon>
        <taxon>Actinomycetota</taxon>
        <taxon>Actinomycetes</taxon>
        <taxon>Micrococcales</taxon>
        <taxon>Micrococcaceae</taxon>
        <taxon>Arthrobacter</taxon>
    </lineage>
</organism>
<evidence type="ECO:0000313" key="2">
    <source>
        <dbReference type="Proteomes" id="UP000182652"/>
    </source>
</evidence>
<dbReference type="InterPro" id="IPR004260">
    <property type="entry name" value="Pyr-dimer_DNA_glycosylase"/>
</dbReference>
<gene>
    <name evidence="1" type="ORF">SAMN04489745_2461</name>
</gene>
<accession>A0A1H4R4F4</accession>
<dbReference type="EMBL" id="FNSN01000003">
    <property type="protein sequence ID" value="SEC26765.1"/>
    <property type="molecule type" value="Genomic_DNA"/>
</dbReference>
<dbReference type="AlphaFoldDB" id="A0A1H4R4F4"/>
<keyword evidence="2" id="KW-1185">Reference proteome</keyword>
<dbReference type="Pfam" id="PF03013">
    <property type="entry name" value="Pyr_excise"/>
    <property type="match status" value="1"/>
</dbReference>
<dbReference type="RefSeq" id="WP_066215619.1">
    <property type="nucleotide sequence ID" value="NZ_FNSN01000003.1"/>
</dbReference>
<proteinExistence type="predicted"/>